<accession>A0A292PSL2</accession>
<gene>
    <name evidence="2" type="ORF">GSTUAT00005380001</name>
</gene>
<proteinExistence type="predicted"/>
<reference evidence="2" key="1">
    <citation type="submission" date="2015-10" db="EMBL/GenBank/DDBJ databases">
        <authorList>
            <person name="Regsiter A."/>
            <person name="william w."/>
        </authorList>
    </citation>
    <scope>NUCLEOTIDE SEQUENCE</scope>
    <source>
        <strain evidence="2">Montdore</strain>
    </source>
</reference>
<feature type="compositionally biased region" description="Pro residues" evidence="1">
    <location>
        <begin position="115"/>
        <end position="134"/>
    </location>
</feature>
<organism evidence="2 3">
    <name type="scientific">Tuber aestivum</name>
    <name type="common">summer truffle</name>
    <dbReference type="NCBI Taxonomy" id="59557"/>
    <lineage>
        <taxon>Eukaryota</taxon>
        <taxon>Fungi</taxon>
        <taxon>Dikarya</taxon>
        <taxon>Ascomycota</taxon>
        <taxon>Pezizomycotina</taxon>
        <taxon>Pezizomycetes</taxon>
        <taxon>Pezizales</taxon>
        <taxon>Tuberaceae</taxon>
        <taxon>Tuber</taxon>
    </lineage>
</organism>
<feature type="compositionally biased region" description="Low complexity" evidence="1">
    <location>
        <begin position="62"/>
        <end position="73"/>
    </location>
</feature>
<feature type="region of interest" description="Disordered" evidence="1">
    <location>
        <begin position="1"/>
        <end position="138"/>
    </location>
</feature>
<feature type="compositionally biased region" description="Low complexity" evidence="1">
    <location>
        <begin position="45"/>
        <end position="54"/>
    </location>
</feature>
<feature type="compositionally biased region" description="Pro residues" evidence="1">
    <location>
        <begin position="78"/>
        <end position="91"/>
    </location>
</feature>
<protein>
    <submittedName>
        <fullName evidence="2">Uncharacterized protein</fullName>
    </submittedName>
</protein>
<dbReference type="Proteomes" id="UP001412239">
    <property type="component" value="Unassembled WGS sequence"/>
</dbReference>
<evidence type="ECO:0000313" key="2">
    <source>
        <dbReference type="EMBL" id="CUS10516.1"/>
    </source>
</evidence>
<evidence type="ECO:0000313" key="3">
    <source>
        <dbReference type="Proteomes" id="UP001412239"/>
    </source>
</evidence>
<evidence type="ECO:0000256" key="1">
    <source>
        <dbReference type="SAM" id="MobiDB-lite"/>
    </source>
</evidence>
<dbReference type="EMBL" id="LN891045">
    <property type="protein sequence ID" value="CUS10516.1"/>
    <property type="molecule type" value="Genomic_DNA"/>
</dbReference>
<dbReference type="PRINTS" id="PR01217">
    <property type="entry name" value="PRICHEXTENSN"/>
</dbReference>
<name>A0A292PSL2_9PEZI</name>
<feature type="compositionally biased region" description="Polar residues" evidence="1">
    <location>
        <begin position="26"/>
        <end position="37"/>
    </location>
</feature>
<dbReference type="AlphaFoldDB" id="A0A292PSL2"/>
<sequence length="272" mass="28403">MSGPYFHSESWVGKFAPDPIKPAQGASASISGDTKVSTARESRTPVVAPSQASPQAPPPSSSPVTSPTYSPDSGPGGTPTPPGTPPTPAPVSSPGHNPGGPPPPPVCNGGGSSPGGPPPDARPPASHPEPPPAPIEYNDPTLACIQTVQHCTDRLPGDREIIKTIEALSSNIAKLEKRCEEIIERIRSRDHNDYARVTNGGVKDHTTSLVPLYDLENSIPASFPKVVGDIRRLNTTGLNTLLSLYGIPIDGTIAMKKKKLALFVGLTFDIDV</sequence>
<keyword evidence="3" id="KW-1185">Reference proteome</keyword>